<keyword evidence="15" id="KW-1185">Reference proteome</keyword>
<evidence type="ECO:0000256" key="2">
    <source>
        <dbReference type="ARBA" id="ARBA00022448"/>
    </source>
</evidence>
<evidence type="ECO:0000256" key="10">
    <source>
        <dbReference type="PROSITE-ProRule" id="PRU01360"/>
    </source>
</evidence>
<protein>
    <submittedName>
        <fullName evidence="14">TonB-dependent receptor</fullName>
    </submittedName>
</protein>
<evidence type="ECO:0000313" key="14">
    <source>
        <dbReference type="EMBL" id="MDT0558450.1"/>
    </source>
</evidence>
<dbReference type="InterPro" id="IPR039426">
    <property type="entry name" value="TonB-dep_rcpt-like"/>
</dbReference>
<evidence type="ECO:0000256" key="7">
    <source>
        <dbReference type="ARBA" id="ARBA00023136"/>
    </source>
</evidence>
<dbReference type="Gene3D" id="2.60.40.1120">
    <property type="entry name" value="Carboxypeptidase-like, regulatory domain"/>
    <property type="match status" value="1"/>
</dbReference>
<keyword evidence="3 10" id="KW-1134">Transmembrane beta strand</keyword>
<evidence type="ECO:0000256" key="1">
    <source>
        <dbReference type="ARBA" id="ARBA00004571"/>
    </source>
</evidence>
<accession>A0ABU2YKU8</accession>
<comment type="similarity">
    <text evidence="10 11">Belongs to the TonB-dependent receptor family.</text>
</comment>
<dbReference type="Pfam" id="PF07715">
    <property type="entry name" value="Plug"/>
    <property type="match status" value="1"/>
</dbReference>
<keyword evidence="7 10" id="KW-0472">Membrane</keyword>
<dbReference type="SUPFAM" id="SSF56935">
    <property type="entry name" value="Porins"/>
    <property type="match status" value="1"/>
</dbReference>
<evidence type="ECO:0000256" key="3">
    <source>
        <dbReference type="ARBA" id="ARBA00022452"/>
    </source>
</evidence>
<proteinExistence type="inferred from homology"/>
<evidence type="ECO:0000256" key="11">
    <source>
        <dbReference type="RuleBase" id="RU003357"/>
    </source>
</evidence>
<keyword evidence="6 11" id="KW-0798">TonB box</keyword>
<keyword evidence="9 10" id="KW-0998">Cell outer membrane</keyword>
<dbReference type="Proteomes" id="UP001259492">
    <property type="component" value="Unassembled WGS sequence"/>
</dbReference>
<evidence type="ECO:0000313" key="15">
    <source>
        <dbReference type="Proteomes" id="UP001259492"/>
    </source>
</evidence>
<dbReference type="InterPro" id="IPR037066">
    <property type="entry name" value="Plug_dom_sf"/>
</dbReference>
<sequence>MMNKKIFYLLFVFTTFSWSQTLDLTGNVKDKANNDPLPGVNIVVKGTSLGASTDFDGNFVLNDVPTNSVLVVSYLGYQTQEITVTNANPLDILMEEDAESLETVVVIGYGTQKKREVTGAVSTVGTEVLDELKPIKVEQALQGTVSGVNVTSQSGAPGAGLDIRIRGISTNGANGPLVIIDGYQGDLSILNPNDIETITVLKDAQAAIYGTIGANGVVLITTKSGRKGAKTKVSYNSWVGFQETTRELPLLNATEYALILNESYAAGGQAVPFPNVSGLGVGTNWQQEVFNEAVPIISHDFSVSGGSEKIAYSISGSHLYQQGIIAPVKSDFRRNTARLSLRADLSDKVKVNTNLIYTYLDRDAINDSGLGSVLFNGLNAPPTLSPFQSNGDFSLIPSTPGLGIEIINPLAQIENTFNDFDLKKLNGTVSLDYEILENLNLTGRIGFNTTNSEGKTFAKQIDYGGKVFDVPRSSVSQNAINDDSYTLDFYGTYKNSFADAHNVTFTVGTTIYKEFGNGLFATGFDVPNNDWGFADIALANGAPPAGAITVGSYQYDERRLSFFSRLQYDYKGKYLFSAMLRRDLSTRFGPGNRVAYFPSVTAGWVVSDEEFFKESSFMNFMKFRVSYGILGNDQIPNNGYIGQLNGEGTYVFDGTLINGVAIGQLPNPDLQWEEAKKFDVGLDLKLFDNKVDIVTDYFINKRDNLLISNIPVSGIVGVSAPGGAAPTVNAGGVENKGFEFAITYKEDISDDFNFNINYNLTTLSNRVTEVNNSTGFLEGGSFGVGQPAISRMEVGQPIGYFFGYQTNGIFQNQGEVNAHPSQIALGADAAPGDLRFVDTNNDGVIDPNDRVNLGDPIPDMTMGLNLTFNYKNIDFTAYAFASIGNDMVRNYERTLTDVNRLNYVLGRWTGEGTSNTIPRVTTAATSNNVFSDFFVEDASYVRIQNIQVGYSLPQDVIDKIGMTKARIYAGVNNLYTFTKYKGYDPGASNGAPIGGGIDFGFYPIPRTYLFGINLNF</sequence>
<feature type="domain" description="TonB-dependent receptor plug" evidence="13">
    <location>
        <begin position="113"/>
        <end position="217"/>
    </location>
</feature>
<dbReference type="NCBIfam" id="TIGR04057">
    <property type="entry name" value="SusC_RagA_signa"/>
    <property type="match status" value="1"/>
</dbReference>
<dbReference type="InterPro" id="IPR023996">
    <property type="entry name" value="TonB-dep_OMP_SusC/RagA"/>
</dbReference>
<dbReference type="PANTHER" id="PTHR30069:SF29">
    <property type="entry name" value="HEMOGLOBIN AND HEMOGLOBIN-HAPTOGLOBIN-BINDING PROTEIN 1-RELATED"/>
    <property type="match status" value="1"/>
</dbReference>
<evidence type="ECO:0000256" key="9">
    <source>
        <dbReference type="ARBA" id="ARBA00023237"/>
    </source>
</evidence>
<keyword evidence="4 10" id="KW-0812">Transmembrane</keyword>
<dbReference type="Gene3D" id="2.40.170.20">
    <property type="entry name" value="TonB-dependent receptor, beta-barrel domain"/>
    <property type="match status" value="1"/>
</dbReference>
<dbReference type="PROSITE" id="PS52016">
    <property type="entry name" value="TONB_DEPENDENT_REC_3"/>
    <property type="match status" value="1"/>
</dbReference>
<organism evidence="14 15">
    <name type="scientific">Microcosmobacter mediterraneus</name>
    <dbReference type="NCBI Taxonomy" id="3075607"/>
    <lineage>
        <taxon>Bacteria</taxon>
        <taxon>Pseudomonadati</taxon>
        <taxon>Bacteroidota</taxon>
        <taxon>Flavobacteriia</taxon>
        <taxon>Flavobacteriales</taxon>
        <taxon>Flavobacteriaceae</taxon>
        <taxon>Microcosmobacter</taxon>
    </lineage>
</organism>
<dbReference type="EMBL" id="JAVRIA010000003">
    <property type="protein sequence ID" value="MDT0558450.1"/>
    <property type="molecule type" value="Genomic_DNA"/>
</dbReference>
<feature type="domain" description="TonB-dependent receptor-like beta-barrel" evidence="12">
    <location>
        <begin position="385"/>
        <end position="974"/>
    </location>
</feature>
<evidence type="ECO:0000256" key="4">
    <source>
        <dbReference type="ARBA" id="ARBA00022692"/>
    </source>
</evidence>
<dbReference type="Pfam" id="PF00593">
    <property type="entry name" value="TonB_dep_Rec_b-barrel"/>
    <property type="match status" value="1"/>
</dbReference>
<evidence type="ECO:0000256" key="5">
    <source>
        <dbReference type="ARBA" id="ARBA00022729"/>
    </source>
</evidence>
<keyword evidence="8 14" id="KW-0675">Receptor</keyword>
<dbReference type="SUPFAM" id="SSF49464">
    <property type="entry name" value="Carboxypeptidase regulatory domain-like"/>
    <property type="match status" value="1"/>
</dbReference>
<dbReference type="Pfam" id="PF13715">
    <property type="entry name" value="CarbopepD_reg_2"/>
    <property type="match status" value="1"/>
</dbReference>
<keyword evidence="2 10" id="KW-0813">Transport</keyword>
<reference evidence="14 15" key="1">
    <citation type="submission" date="2023-09" db="EMBL/GenBank/DDBJ databases">
        <authorList>
            <person name="Rey-Velasco X."/>
        </authorList>
    </citation>
    <scope>NUCLEOTIDE SEQUENCE [LARGE SCALE GENOMIC DNA]</scope>
    <source>
        <strain evidence="14 15">W332</strain>
    </source>
</reference>
<name>A0ABU2YKU8_9FLAO</name>
<dbReference type="PANTHER" id="PTHR30069">
    <property type="entry name" value="TONB-DEPENDENT OUTER MEMBRANE RECEPTOR"/>
    <property type="match status" value="1"/>
</dbReference>
<dbReference type="InterPro" id="IPR008969">
    <property type="entry name" value="CarboxyPept-like_regulatory"/>
</dbReference>
<dbReference type="InterPro" id="IPR012910">
    <property type="entry name" value="Plug_dom"/>
</dbReference>
<dbReference type="InterPro" id="IPR000531">
    <property type="entry name" value="Beta-barrel_TonB"/>
</dbReference>
<evidence type="ECO:0000256" key="6">
    <source>
        <dbReference type="ARBA" id="ARBA00023077"/>
    </source>
</evidence>
<evidence type="ECO:0000259" key="12">
    <source>
        <dbReference type="Pfam" id="PF00593"/>
    </source>
</evidence>
<evidence type="ECO:0000259" key="13">
    <source>
        <dbReference type="Pfam" id="PF07715"/>
    </source>
</evidence>
<keyword evidence="5" id="KW-0732">Signal</keyword>
<evidence type="ECO:0000256" key="8">
    <source>
        <dbReference type="ARBA" id="ARBA00023170"/>
    </source>
</evidence>
<dbReference type="InterPro" id="IPR036942">
    <property type="entry name" value="Beta-barrel_TonB_sf"/>
</dbReference>
<dbReference type="Gene3D" id="2.170.130.10">
    <property type="entry name" value="TonB-dependent receptor, plug domain"/>
    <property type="match status" value="1"/>
</dbReference>
<gene>
    <name evidence="14" type="ORF">RM697_07320</name>
</gene>
<comment type="caution">
    <text evidence="14">The sequence shown here is derived from an EMBL/GenBank/DDBJ whole genome shotgun (WGS) entry which is preliminary data.</text>
</comment>
<comment type="subcellular location">
    <subcellularLocation>
        <location evidence="1 10">Cell outer membrane</location>
        <topology evidence="1 10">Multi-pass membrane protein</topology>
    </subcellularLocation>
</comment>
<dbReference type="NCBIfam" id="TIGR04056">
    <property type="entry name" value="OMP_RagA_SusC"/>
    <property type="match status" value="1"/>
</dbReference>
<dbReference type="InterPro" id="IPR023997">
    <property type="entry name" value="TonB-dep_OMP_SusC/RagA_CS"/>
</dbReference>